<reference evidence="2" key="2">
    <citation type="submission" date="2023-12" db="EMBL/GenBank/DDBJ databases">
        <authorList>
            <person name="Sun Q."/>
            <person name="Inoue M."/>
        </authorList>
    </citation>
    <scope>NUCLEOTIDE SEQUENCE</scope>
    <source>
        <strain evidence="2">JCM 17590</strain>
    </source>
</reference>
<protein>
    <submittedName>
        <fullName evidence="2">Cupin domain-containing protein</fullName>
    </submittedName>
</protein>
<dbReference type="InterPro" id="IPR011051">
    <property type="entry name" value="RmlC_Cupin_sf"/>
</dbReference>
<dbReference type="Proteomes" id="UP001415169">
    <property type="component" value="Unassembled WGS sequence"/>
</dbReference>
<dbReference type="EMBL" id="BAABBV010000002">
    <property type="protein sequence ID" value="GAA4166836.1"/>
    <property type="molecule type" value="Genomic_DNA"/>
</dbReference>
<feature type="domain" description="Cupin type-2" evidence="1">
    <location>
        <begin position="47"/>
        <end position="103"/>
    </location>
</feature>
<evidence type="ECO:0000313" key="3">
    <source>
        <dbReference type="Proteomes" id="UP001415169"/>
    </source>
</evidence>
<dbReference type="InterPro" id="IPR014710">
    <property type="entry name" value="RmlC-like_jellyroll"/>
</dbReference>
<dbReference type="RefSeq" id="WP_344792910.1">
    <property type="nucleotide sequence ID" value="NZ_BAABBV010000002.1"/>
</dbReference>
<organism evidence="2 3">
    <name type="scientific">Gryllotalpicola daejeonensis</name>
    <dbReference type="NCBI Taxonomy" id="993087"/>
    <lineage>
        <taxon>Bacteria</taxon>
        <taxon>Bacillati</taxon>
        <taxon>Actinomycetota</taxon>
        <taxon>Actinomycetes</taxon>
        <taxon>Micrococcales</taxon>
        <taxon>Microbacteriaceae</taxon>
        <taxon>Gryllotalpicola</taxon>
    </lineage>
</organism>
<evidence type="ECO:0000313" key="2">
    <source>
        <dbReference type="EMBL" id="GAA4166836.1"/>
    </source>
</evidence>
<accession>A0ABP7ZP16</accession>
<dbReference type="InterPro" id="IPR013096">
    <property type="entry name" value="Cupin_2"/>
</dbReference>
<gene>
    <name evidence="2" type="ORF">GCM10022286_32150</name>
</gene>
<dbReference type="Gene3D" id="2.60.120.10">
    <property type="entry name" value="Jelly Rolls"/>
    <property type="match status" value="1"/>
</dbReference>
<dbReference type="Pfam" id="PF07883">
    <property type="entry name" value="Cupin_2"/>
    <property type="match status" value="1"/>
</dbReference>
<dbReference type="SUPFAM" id="SSF51182">
    <property type="entry name" value="RmlC-like cupins"/>
    <property type="match status" value="1"/>
</dbReference>
<proteinExistence type="predicted"/>
<comment type="caution">
    <text evidence="2">The sequence shown here is derived from an EMBL/GenBank/DDBJ whole genome shotgun (WGS) entry which is preliminary data.</text>
</comment>
<reference evidence="2" key="1">
    <citation type="journal article" date="2014" name="Int. J. Syst. Evol. Microbiol.">
        <title>Complete genome of a new Firmicutes species belonging to the dominant human colonic microbiota ('Ruminococcus bicirculans') reveals two chromosomes and a selective capacity to utilize plant glucans.</title>
        <authorList>
            <consortium name="NISC Comparative Sequencing Program"/>
            <person name="Wegmann U."/>
            <person name="Louis P."/>
            <person name="Goesmann A."/>
            <person name="Henrissat B."/>
            <person name="Duncan S.H."/>
            <person name="Flint H.J."/>
        </authorList>
    </citation>
    <scope>NUCLEOTIDE SEQUENCE</scope>
    <source>
        <strain evidence="2">JCM 17590</strain>
    </source>
</reference>
<evidence type="ECO:0000259" key="1">
    <source>
        <dbReference type="Pfam" id="PF07883"/>
    </source>
</evidence>
<keyword evidence="3" id="KW-1185">Reference proteome</keyword>
<name>A0ABP7ZP16_9MICO</name>
<sequence length="259" mass="26532">MGEPGDEASASEAPGAAAAALARGLPGGIAVSRLRVYDWPTSDGRMGGSPHLHTTSTEGYVVLAGSGELESLSSRGLETTPLHPGAVVWFTPGTVHRLINGSGDLDILTLMSNAGLPEAGDAVLTFPAEVLGDPERYAAAAALPQTDDQAELERAARARRDLALEGWAELRAQAQADLDAALSALYTAAARLVAPKTARWQAIWRGGPAAQSEATGSALASLAAAGTESLYGSGVGTLAPLSGPERWGMCGRLTVWPLV</sequence>